<evidence type="ECO:0000313" key="5">
    <source>
        <dbReference type="EMBL" id="KON29920.1"/>
    </source>
</evidence>
<dbReference type="EMBL" id="LFWZ01000047">
    <property type="protein sequence ID" value="KON29920.1"/>
    <property type="molecule type" value="Genomic_DNA"/>
</dbReference>
<evidence type="ECO:0000259" key="4">
    <source>
        <dbReference type="Pfam" id="PF17147"/>
    </source>
</evidence>
<gene>
    <name evidence="5" type="ORF">AC482_05205</name>
</gene>
<dbReference type="InterPro" id="IPR002880">
    <property type="entry name" value="Pyrv_Fd/Flavodoxin_OxRdtase_N"/>
</dbReference>
<dbReference type="FunFam" id="3.40.50.920:FF:000010">
    <property type="entry name" value="Pyruvate ferredoxin oxidoreductase, alpha subunit"/>
    <property type="match status" value="1"/>
</dbReference>
<dbReference type="InterPro" id="IPR009014">
    <property type="entry name" value="Transketo_C/PFOR_II"/>
</dbReference>
<sequence>MKSEVMVGNKAVAYSVKLSRANLIAAYPITPQTTIVQYLSEFVSSGELEAEFVNVEGEITAQLACMAGSIAGARAFTATSGPGLLYMHHALHGAARYRLPVVMAVANRGVRTMGPDHTDLMAQRDTGWIHLYCENNQEVLDTGIMAYKIAEDERVRLPVAFGLDGYVLSYTAEPVEIPDQEAVDDFLPPYKSLYPVLPEKFDEDIEHYKRHWNEGHGINEPFTPYPADESFSHLTMVRWGAGHDLQWRWRGHQEAITRAKQVINEVDAEYGKRFGRSYGGLVDEYRCEDVEAVIVAMGTIASTARAAIDKLQNEGKSIGLVKLKAFRPFPTEQFQSIGERCKAIGVIDRNISLGEGGIVFASVRSSLYDQEERPIVLSYHAGLAGNEVRVRDIEHIANRTLKAARGERVESLVEWV</sequence>
<comment type="subunit">
    <text evidence="1">Heterotetramer of one alpha, one beta, one delta and one gamma chain.</text>
</comment>
<feature type="domain" description="Pyruvate flavodoxin/ferredoxin oxidoreductase pyrimidine binding" evidence="3">
    <location>
        <begin position="21"/>
        <end position="196"/>
    </location>
</feature>
<evidence type="ECO:0000259" key="3">
    <source>
        <dbReference type="Pfam" id="PF01855"/>
    </source>
</evidence>
<proteinExistence type="predicted"/>
<dbReference type="AlphaFoldDB" id="A0A0M0BNJ6"/>
<dbReference type="InterPro" id="IPR050722">
    <property type="entry name" value="Pyruvate:ferred/Flavod_OxRd"/>
</dbReference>
<dbReference type="Gene3D" id="3.40.50.970">
    <property type="match status" value="1"/>
</dbReference>
<reference evidence="5 6" key="1">
    <citation type="submission" date="2015-06" db="EMBL/GenBank/DDBJ databases">
        <title>New insights into the roles of widespread benthic archaea in carbon and nitrogen cycling.</title>
        <authorList>
            <person name="Lazar C.S."/>
            <person name="Baker B.J."/>
            <person name="Seitz K.W."/>
            <person name="Hyde A.S."/>
            <person name="Dick G.J."/>
            <person name="Hinrichs K.-U."/>
            <person name="Teske A.P."/>
        </authorList>
    </citation>
    <scope>NUCLEOTIDE SEQUENCE [LARGE SCALE GENOMIC DNA]</scope>
    <source>
        <strain evidence="5">DG-45</strain>
    </source>
</reference>
<dbReference type="GO" id="GO:0006979">
    <property type="term" value="P:response to oxidative stress"/>
    <property type="evidence" value="ECO:0007669"/>
    <property type="project" value="TreeGrafter"/>
</dbReference>
<feature type="domain" description="Pyruvate:ferredoxin oxidoreductase core" evidence="4">
    <location>
        <begin position="291"/>
        <end position="393"/>
    </location>
</feature>
<dbReference type="PATRIC" id="fig|1685127.3.peg.1379"/>
<dbReference type="Proteomes" id="UP000037210">
    <property type="component" value="Unassembled WGS sequence"/>
</dbReference>
<dbReference type="FunFam" id="3.40.50.970:FF:000012">
    <property type="entry name" value="Pyruvate:ferredoxin (Flavodoxin) oxidoreductase"/>
    <property type="match status" value="1"/>
</dbReference>
<dbReference type="GO" id="GO:0019752">
    <property type="term" value="P:carboxylic acid metabolic process"/>
    <property type="evidence" value="ECO:0007669"/>
    <property type="project" value="UniProtKB-ARBA"/>
</dbReference>
<dbReference type="Gene3D" id="3.40.50.920">
    <property type="match status" value="1"/>
</dbReference>
<accession>A0A0M0BNJ6</accession>
<evidence type="ECO:0000313" key="6">
    <source>
        <dbReference type="Proteomes" id="UP000037210"/>
    </source>
</evidence>
<dbReference type="PANTHER" id="PTHR32154:SF0">
    <property type="entry name" value="PYRUVATE-FLAVODOXIN OXIDOREDUCTASE-RELATED"/>
    <property type="match status" value="1"/>
</dbReference>
<evidence type="ECO:0000256" key="1">
    <source>
        <dbReference type="ARBA" id="ARBA00011595"/>
    </source>
</evidence>
<dbReference type="SUPFAM" id="SSF52922">
    <property type="entry name" value="TK C-terminal domain-like"/>
    <property type="match status" value="1"/>
</dbReference>
<keyword evidence="2" id="KW-0560">Oxidoreductase</keyword>
<organism evidence="5 6">
    <name type="scientific">miscellaneous Crenarchaeota group-15 archaeon DG-45</name>
    <dbReference type="NCBI Taxonomy" id="1685127"/>
    <lineage>
        <taxon>Archaea</taxon>
        <taxon>Candidatus Bathyarchaeota</taxon>
        <taxon>MCG-15</taxon>
    </lineage>
</organism>
<evidence type="ECO:0008006" key="7">
    <source>
        <dbReference type="Google" id="ProtNLM"/>
    </source>
</evidence>
<comment type="caution">
    <text evidence="5">The sequence shown here is derived from an EMBL/GenBank/DDBJ whole genome shotgun (WGS) entry which is preliminary data.</text>
</comment>
<dbReference type="PANTHER" id="PTHR32154">
    <property type="entry name" value="PYRUVATE-FLAVODOXIN OXIDOREDUCTASE-RELATED"/>
    <property type="match status" value="1"/>
</dbReference>
<dbReference type="SUPFAM" id="SSF52518">
    <property type="entry name" value="Thiamin diphosphate-binding fold (THDP-binding)"/>
    <property type="match status" value="1"/>
</dbReference>
<dbReference type="CDD" id="cd07034">
    <property type="entry name" value="TPP_PYR_PFOR_IOR-alpha_like"/>
    <property type="match status" value="1"/>
</dbReference>
<dbReference type="Pfam" id="PF01855">
    <property type="entry name" value="POR_N"/>
    <property type="match status" value="1"/>
</dbReference>
<name>A0A0M0BNJ6_9ARCH</name>
<evidence type="ECO:0000256" key="2">
    <source>
        <dbReference type="ARBA" id="ARBA00023002"/>
    </source>
</evidence>
<dbReference type="InterPro" id="IPR033412">
    <property type="entry name" value="PFOR_II"/>
</dbReference>
<dbReference type="GO" id="GO:0044272">
    <property type="term" value="P:sulfur compound biosynthetic process"/>
    <property type="evidence" value="ECO:0007669"/>
    <property type="project" value="UniProtKB-ARBA"/>
</dbReference>
<protein>
    <recommendedName>
        <fullName evidence="7">Pyruvate ferredoxin oxidoreductase</fullName>
    </recommendedName>
</protein>
<dbReference type="Pfam" id="PF17147">
    <property type="entry name" value="PFOR_II"/>
    <property type="match status" value="1"/>
</dbReference>
<dbReference type="InterPro" id="IPR029061">
    <property type="entry name" value="THDP-binding"/>
</dbReference>
<dbReference type="GO" id="GO:0016903">
    <property type="term" value="F:oxidoreductase activity, acting on the aldehyde or oxo group of donors"/>
    <property type="evidence" value="ECO:0007669"/>
    <property type="project" value="UniProtKB-ARBA"/>
</dbReference>